<sequence length="234" mass="26034">MNRLMTKEWLDDDAGDQRVAPEELEFSLGEVWDVNRYLGGNPALFNHLDRLLLRVGRKEDITVLDVATGLADIPLALADRCRKKGFTVSIVGVDMHPDIVKLAERRTAEETAVQVCQADGTALPYADKSFDIAFSNLALHHMDDEAAVKLLKEMDRVSRIGWVITDLERHTVAYAAAKLLARYVWQSPVTKHDGPLSVQRSFTAGEAKALITRAGVEASVRRHFPFRLALVGES</sequence>
<dbReference type="SUPFAM" id="SSF53335">
    <property type="entry name" value="S-adenosyl-L-methionine-dependent methyltransferases"/>
    <property type="match status" value="1"/>
</dbReference>
<dbReference type="InterPro" id="IPR029063">
    <property type="entry name" value="SAM-dependent_MTases_sf"/>
</dbReference>
<dbReference type="Proteomes" id="UP000600247">
    <property type="component" value="Unassembled WGS sequence"/>
</dbReference>
<dbReference type="AlphaFoldDB" id="A0A917MAX3"/>
<keyword evidence="3" id="KW-1185">Reference proteome</keyword>
<dbReference type="InterPro" id="IPR041698">
    <property type="entry name" value="Methyltransf_25"/>
</dbReference>
<evidence type="ECO:0000313" key="3">
    <source>
        <dbReference type="Proteomes" id="UP000600247"/>
    </source>
</evidence>
<feature type="domain" description="Methyltransferase" evidence="1">
    <location>
        <begin position="63"/>
        <end position="159"/>
    </location>
</feature>
<dbReference type="CDD" id="cd02440">
    <property type="entry name" value="AdoMet_MTases"/>
    <property type="match status" value="1"/>
</dbReference>
<accession>A0A917MAX3</accession>
<dbReference type="EMBL" id="BMHY01000020">
    <property type="protein sequence ID" value="GGG88831.1"/>
    <property type="molecule type" value="Genomic_DNA"/>
</dbReference>
<protein>
    <recommendedName>
        <fullName evidence="1">Methyltransferase domain-containing protein</fullName>
    </recommendedName>
</protein>
<name>A0A917MAX3_9BACL</name>
<comment type="caution">
    <text evidence="2">The sequence shown here is derived from an EMBL/GenBank/DDBJ whole genome shotgun (WGS) entry which is preliminary data.</text>
</comment>
<gene>
    <name evidence="2" type="ORF">GCM10010918_54330</name>
</gene>
<evidence type="ECO:0000259" key="1">
    <source>
        <dbReference type="Pfam" id="PF13649"/>
    </source>
</evidence>
<organism evidence="2 3">
    <name type="scientific">Paenibacillus radicis</name>
    <name type="common">ex Gao et al. 2016</name>
    <dbReference type="NCBI Taxonomy" id="1737354"/>
    <lineage>
        <taxon>Bacteria</taxon>
        <taxon>Bacillati</taxon>
        <taxon>Bacillota</taxon>
        <taxon>Bacilli</taxon>
        <taxon>Bacillales</taxon>
        <taxon>Paenibacillaceae</taxon>
        <taxon>Paenibacillus</taxon>
    </lineage>
</organism>
<dbReference type="Gene3D" id="3.40.50.150">
    <property type="entry name" value="Vaccinia Virus protein VP39"/>
    <property type="match status" value="1"/>
</dbReference>
<proteinExistence type="predicted"/>
<reference evidence="2 3" key="1">
    <citation type="journal article" date="2014" name="Int. J. Syst. Evol. Microbiol.">
        <title>Complete genome sequence of Corynebacterium casei LMG S-19264T (=DSM 44701T), isolated from a smear-ripened cheese.</title>
        <authorList>
            <consortium name="US DOE Joint Genome Institute (JGI-PGF)"/>
            <person name="Walter F."/>
            <person name="Albersmeier A."/>
            <person name="Kalinowski J."/>
            <person name="Ruckert C."/>
        </authorList>
    </citation>
    <scope>NUCLEOTIDE SEQUENCE [LARGE SCALE GENOMIC DNA]</scope>
    <source>
        <strain evidence="2 3">CGMCC 1.15286</strain>
    </source>
</reference>
<dbReference type="Pfam" id="PF13649">
    <property type="entry name" value="Methyltransf_25"/>
    <property type="match status" value="1"/>
</dbReference>
<dbReference type="RefSeq" id="WP_188892822.1">
    <property type="nucleotide sequence ID" value="NZ_BMHY01000020.1"/>
</dbReference>
<evidence type="ECO:0000313" key="2">
    <source>
        <dbReference type="EMBL" id="GGG88831.1"/>
    </source>
</evidence>